<keyword evidence="3" id="KW-0813">Transport</keyword>
<evidence type="ECO:0000256" key="3">
    <source>
        <dbReference type="ARBA" id="ARBA00022448"/>
    </source>
</evidence>
<organism evidence="11 12">
    <name type="scientific">Rivihabitans pingtungensis</name>
    <dbReference type="NCBI Taxonomy" id="1054498"/>
    <lineage>
        <taxon>Bacteria</taxon>
        <taxon>Pseudomonadati</taxon>
        <taxon>Pseudomonadota</taxon>
        <taxon>Betaproteobacteria</taxon>
        <taxon>Neisseriales</taxon>
        <taxon>Aquaspirillaceae</taxon>
        <taxon>Rivihabitans</taxon>
    </lineage>
</organism>
<dbReference type="Pfam" id="PF16916">
    <property type="entry name" value="ZT_dimer"/>
    <property type="match status" value="1"/>
</dbReference>
<dbReference type="AlphaFoldDB" id="A0A318L256"/>
<evidence type="ECO:0000256" key="4">
    <source>
        <dbReference type="ARBA" id="ARBA00022692"/>
    </source>
</evidence>
<feature type="domain" description="Cation efflux protein transmembrane" evidence="9">
    <location>
        <begin position="27"/>
        <end position="220"/>
    </location>
</feature>
<keyword evidence="5 8" id="KW-1133">Transmembrane helix</keyword>
<proteinExistence type="inferred from homology"/>
<evidence type="ECO:0000256" key="1">
    <source>
        <dbReference type="ARBA" id="ARBA00004141"/>
    </source>
</evidence>
<dbReference type="InterPro" id="IPR058533">
    <property type="entry name" value="Cation_efflux_TM"/>
</dbReference>
<dbReference type="Pfam" id="PF01545">
    <property type="entry name" value="Cation_efflux"/>
    <property type="match status" value="1"/>
</dbReference>
<accession>A0A318L256</accession>
<feature type="transmembrane region" description="Helical" evidence="8">
    <location>
        <begin position="94"/>
        <end position="115"/>
    </location>
</feature>
<dbReference type="SUPFAM" id="SSF161111">
    <property type="entry name" value="Cation efflux protein transmembrane domain-like"/>
    <property type="match status" value="1"/>
</dbReference>
<dbReference type="SUPFAM" id="SSF160240">
    <property type="entry name" value="Cation efflux protein cytoplasmic domain-like"/>
    <property type="match status" value="1"/>
</dbReference>
<dbReference type="InterPro" id="IPR027469">
    <property type="entry name" value="Cation_efflux_TMD_sf"/>
</dbReference>
<evidence type="ECO:0000256" key="5">
    <source>
        <dbReference type="ARBA" id="ARBA00022989"/>
    </source>
</evidence>
<dbReference type="InterPro" id="IPR002524">
    <property type="entry name" value="Cation_efflux"/>
</dbReference>
<name>A0A318L256_9NEIS</name>
<evidence type="ECO:0000259" key="10">
    <source>
        <dbReference type="Pfam" id="PF16916"/>
    </source>
</evidence>
<dbReference type="FunFam" id="1.20.1510.10:FF:000006">
    <property type="entry name" value="Divalent cation efflux transporter"/>
    <property type="match status" value="1"/>
</dbReference>
<feature type="transmembrane region" description="Helical" evidence="8">
    <location>
        <begin position="130"/>
        <end position="150"/>
    </location>
</feature>
<dbReference type="Gene3D" id="3.30.70.1350">
    <property type="entry name" value="Cation efflux protein, cytoplasmic domain"/>
    <property type="match status" value="1"/>
</dbReference>
<comment type="caution">
    <text evidence="11">The sequence shown here is derived from an EMBL/GenBank/DDBJ whole genome shotgun (WGS) entry which is preliminary data.</text>
</comment>
<evidence type="ECO:0000256" key="6">
    <source>
        <dbReference type="ARBA" id="ARBA00023136"/>
    </source>
</evidence>
<evidence type="ECO:0000259" key="9">
    <source>
        <dbReference type="Pfam" id="PF01545"/>
    </source>
</evidence>
<evidence type="ECO:0000313" key="11">
    <source>
        <dbReference type="EMBL" id="PXX82046.1"/>
    </source>
</evidence>
<dbReference type="GO" id="GO:0016020">
    <property type="term" value="C:membrane"/>
    <property type="evidence" value="ECO:0007669"/>
    <property type="project" value="UniProtKB-SubCell"/>
</dbReference>
<dbReference type="RefSeq" id="WP_110389345.1">
    <property type="nucleotide sequence ID" value="NZ_CALCOA010000128.1"/>
</dbReference>
<keyword evidence="12" id="KW-1185">Reference proteome</keyword>
<keyword evidence="4 8" id="KW-0812">Transmembrane</keyword>
<dbReference type="Gene3D" id="1.20.1510.10">
    <property type="entry name" value="Cation efflux protein transmembrane domain"/>
    <property type="match status" value="1"/>
</dbReference>
<dbReference type="EMBL" id="QJKI01000001">
    <property type="protein sequence ID" value="PXX82046.1"/>
    <property type="molecule type" value="Genomic_DNA"/>
</dbReference>
<feature type="domain" description="Cation efflux protein cytoplasmic" evidence="10">
    <location>
        <begin position="224"/>
        <end position="301"/>
    </location>
</feature>
<comment type="similarity">
    <text evidence="2">Belongs to the cation diffusion facilitator (CDF) transporter (TC 2.A.4) family.</text>
</comment>
<dbReference type="InterPro" id="IPR050291">
    <property type="entry name" value="CDF_Transporter"/>
</dbReference>
<dbReference type="InterPro" id="IPR036837">
    <property type="entry name" value="Cation_efflux_CTD_sf"/>
</dbReference>
<protein>
    <submittedName>
        <fullName evidence="11">Cation diffusion facilitator family transporter</fullName>
    </submittedName>
</protein>
<dbReference type="InterPro" id="IPR027470">
    <property type="entry name" value="Cation_efflux_CTD"/>
</dbReference>
<dbReference type="PANTHER" id="PTHR43840">
    <property type="entry name" value="MITOCHONDRIAL METAL TRANSPORTER 1-RELATED"/>
    <property type="match status" value="1"/>
</dbReference>
<evidence type="ECO:0000256" key="7">
    <source>
        <dbReference type="SAM" id="MobiDB-lite"/>
    </source>
</evidence>
<dbReference type="Proteomes" id="UP000247555">
    <property type="component" value="Unassembled WGS sequence"/>
</dbReference>
<sequence>MTHSHSFDPREETPNAARQAAAQRSTWVSVGVNIALSITQMLVGLWAGSQALVADAVHSLSDLVSDFVVLFANRHSAADADKNHPYGHGRFETAASLVIGVLLLSVGVGMLWSAAHKITDPASIGQVHSLALWVAGLALVSKELLFRYMLKIAESVKSSMLVANAWHARSDAASSLVVGVGVAGNLLGFAWLDPLAAALVGFMITHMGWKFSWSALSDLMDHSLDDEEQAAICATLEATPGVRSAHDLRTRRMGDLAMVDVHILVDGRISVSEGHYIAANARQRVLDAHRVLDVMVHIDPEDDSGHSRQMLALPHRAQVEDALAEVLDEHVRARISLELHYLNGVLELDAVLDPQACRDAAERERISRQLHALVGQVAGLSQVRIHHTLEASPSQPAALR</sequence>
<dbReference type="NCBIfam" id="TIGR01297">
    <property type="entry name" value="CDF"/>
    <property type="match status" value="1"/>
</dbReference>
<reference evidence="11 12" key="1">
    <citation type="submission" date="2018-05" db="EMBL/GenBank/DDBJ databases">
        <title>Genomic Encyclopedia of Type Strains, Phase IV (KMG-IV): sequencing the most valuable type-strain genomes for metagenomic binning, comparative biology and taxonomic classification.</title>
        <authorList>
            <person name="Goeker M."/>
        </authorList>
    </citation>
    <scope>NUCLEOTIDE SEQUENCE [LARGE SCALE GENOMIC DNA]</scope>
    <source>
        <strain evidence="11 12">DSM 29661</strain>
    </source>
</reference>
<gene>
    <name evidence="11" type="ORF">DFR34_101279</name>
</gene>
<dbReference type="GO" id="GO:0008324">
    <property type="term" value="F:monoatomic cation transmembrane transporter activity"/>
    <property type="evidence" value="ECO:0007669"/>
    <property type="project" value="InterPro"/>
</dbReference>
<keyword evidence="6 8" id="KW-0472">Membrane</keyword>
<feature type="compositionally biased region" description="Basic and acidic residues" evidence="7">
    <location>
        <begin position="1"/>
        <end position="13"/>
    </location>
</feature>
<evidence type="ECO:0000256" key="8">
    <source>
        <dbReference type="SAM" id="Phobius"/>
    </source>
</evidence>
<feature type="region of interest" description="Disordered" evidence="7">
    <location>
        <begin position="1"/>
        <end position="20"/>
    </location>
</feature>
<dbReference type="OrthoDB" id="9806522at2"/>
<dbReference type="PANTHER" id="PTHR43840:SF15">
    <property type="entry name" value="MITOCHONDRIAL METAL TRANSPORTER 1-RELATED"/>
    <property type="match status" value="1"/>
</dbReference>
<evidence type="ECO:0000313" key="12">
    <source>
        <dbReference type="Proteomes" id="UP000247555"/>
    </source>
</evidence>
<evidence type="ECO:0000256" key="2">
    <source>
        <dbReference type="ARBA" id="ARBA00008114"/>
    </source>
</evidence>
<comment type="subcellular location">
    <subcellularLocation>
        <location evidence="1">Membrane</location>
        <topology evidence="1">Multi-pass membrane protein</topology>
    </subcellularLocation>
</comment>